<keyword evidence="1" id="KW-0560">Oxidoreductase</keyword>
<dbReference type="InterPro" id="IPR012349">
    <property type="entry name" value="Split_barrel_FMN-bd"/>
</dbReference>
<reference evidence="3 4" key="1">
    <citation type="submission" date="2024-06" db="EMBL/GenBank/DDBJ databases">
        <title>The Natural Products Discovery Center: Release of the First 8490 Sequenced Strains for Exploring Actinobacteria Biosynthetic Diversity.</title>
        <authorList>
            <person name="Kalkreuter E."/>
            <person name="Kautsar S.A."/>
            <person name="Yang D."/>
            <person name="Bader C.D."/>
            <person name="Teijaro C.N."/>
            <person name="Fluegel L."/>
            <person name="Davis C.M."/>
            <person name="Simpson J.R."/>
            <person name="Lauterbach L."/>
            <person name="Steele A.D."/>
            <person name="Gui C."/>
            <person name="Meng S."/>
            <person name="Li G."/>
            <person name="Viehrig K."/>
            <person name="Ye F."/>
            <person name="Su P."/>
            <person name="Kiefer A.F."/>
            <person name="Nichols A."/>
            <person name="Cepeda A.J."/>
            <person name="Yan W."/>
            <person name="Fan B."/>
            <person name="Jiang Y."/>
            <person name="Adhikari A."/>
            <person name="Zheng C.-J."/>
            <person name="Schuster L."/>
            <person name="Cowan T.M."/>
            <person name="Smanski M.J."/>
            <person name="Chevrette M.G."/>
            <person name="De Carvalho L.P.S."/>
            <person name="Shen B."/>
        </authorList>
    </citation>
    <scope>NUCLEOTIDE SEQUENCE [LARGE SCALE GENOMIC DNA]</scope>
    <source>
        <strain evidence="3 4">NPDC048946</strain>
    </source>
</reference>
<name>A0ABV3D979_9ACTN</name>
<dbReference type="Gene3D" id="2.30.110.10">
    <property type="entry name" value="Electron Transport, Fmn-binding Protein, Chain A"/>
    <property type="match status" value="1"/>
</dbReference>
<proteinExistence type="predicted"/>
<dbReference type="SUPFAM" id="SSF50475">
    <property type="entry name" value="FMN-binding split barrel"/>
    <property type="match status" value="1"/>
</dbReference>
<dbReference type="PANTHER" id="PTHR35176:SF6">
    <property type="entry name" value="HEME OXYGENASE HI_0854-RELATED"/>
    <property type="match status" value="1"/>
</dbReference>
<dbReference type="EMBL" id="JBEZFP010000003">
    <property type="protein sequence ID" value="MEU8132303.1"/>
    <property type="molecule type" value="Genomic_DNA"/>
</dbReference>
<dbReference type="RefSeq" id="WP_358347897.1">
    <property type="nucleotide sequence ID" value="NZ_JBEZFP010000003.1"/>
</dbReference>
<comment type="caution">
    <text evidence="3">The sequence shown here is derived from an EMBL/GenBank/DDBJ whole genome shotgun (WGS) entry which is preliminary data.</text>
</comment>
<gene>
    <name evidence="3" type="ORF">AB0C36_02215</name>
</gene>
<feature type="domain" description="Pyridoxamine 5'-phosphate oxidase N-terminal" evidence="2">
    <location>
        <begin position="19"/>
        <end position="151"/>
    </location>
</feature>
<evidence type="ECO:0000256" key="1">
    <source>
        <dbReference type="ARBA" id="ARBA00023002"/>
    </source>
</evidence>
<dbReference type="InterPro" id="IPR011576">
    <property type="entry name" value="Pyridox_Oxase_N"/>
</dbReference>
<accession>A0ABV3D979</accession>
<dbReference type="InterPro" id="IPR052019">
    <property type="entry name" value="F420H2_bilvrd_red/Heme_oxyg"/>
</dbReference>
<evidence type="ECO:0000259" key="2">
    <source>
        <dbReference type="Pfam" id="PF01243"/>
    </source>
</evidence>
<dbReference type="Pfam" id="PF01243">
    <property type="entry name" value="PNPOx_N"/>
    <property type="match status" value="1"/>
</dbReference>
<evidence type="ECO:0000313" key="3">
    <source>
        <dbReference type="EMBL" id="MEU8132303.1"/>
    </source>
</evidence>
<sequence length="166" mass="18736">MGEHMGHGVKQRDKVKMTPEEVTAFLAERHSMTMSTLNPDGSIHSIGMWYGFLEGEIALESKAKAQKVLNLRRNPNITLLVEAGDYYEELRGVSIVGKAEIVEEPERIWELGVDVFSRYTTPYTEAMRPAVEMMLNKRIVIKVIPDKIVSWDHRKLGLPSTRPAGA</sequence>
<keyword evidence="4" id="KW-1185">Reference proteome</keyword>
<protein>
    <submittedName>
        <fullName evidence="3">Pyridoxamine 5'-phosphate oxidase family protein</fullName>
    </submittedName>
</protein>
<dbReference type="Proteomes" id="UP001551482">
    <property type="component" value="Unassembled WGS sequence"/>
</dbReference>
<dbReference type="PANTHER" id="PTHR35176">
    <property type="entry name" value="HEME OXYGENASE HI_0854-RELATED"/>
    <property type="match status" value="1"/>
</dbReference>
<organism evidence="3 4">
    <name type="scientific">Streptodolium elevatio</name>
    <dbReference type="NCBI Taxonomy" id="3157996"/>
    <lineage>
        <taxon>Bacteria</taxon>
        <taxon>Bacillati</taxon>
        <taxon>Actinomycetota</taxon>
        <taxon>Actinomycetes</taxon>
        <taxon>Kitasatosporales</taxon>
        <taxon>Streptomycetaceae</taxon>
        <taxon>Streptodolium</taxon>
    </lineage>
</organism>
<evidence type="ECO:0000313" key="4">
    <source>
        <dbReference type="Proteomes" id="UP001551482"/>
    </source>
</evidence>